<comment type="caution">
    <text evidence="2">The sequence shown here is derived from an EMBL/GenBank/DDBJ whole genome shotgun (WGS) entry which is preliminary data.</text>
</comment>
<keyword evidence="1" id="KW-1133">Transmembrane helix</keyword>
<accession>A0A5D0U880</accession>
<dbReference type="EMBL" id="VSFF01000007">
    <property type="protein sequence ID" value="TYC13862.1"/>
    <property type="molecule type" value="Genomic_DNA"/>
</dbReference>
<feature type="transmembrane region" description="Helical" evidence="1">
    <location>
        <begin position="18"/>
        <end position="38"/>
    </location>
</feature>
<keyword evidence="1" id="KW-0812">Transmembrane</keyword>
<evidence type="ECO:0000256" key="1">
    <source>
        <dbReference type="SAM" id="Phobius"/>
    </source>
</evidence>
<keyword evidence="3" id="KW-1185">Reference proteome</keyword>
<evidence type="ECO:0000313" key="3">
    <source>
        <dbReference type="Proteomes" id="UP000322634"/>
    </source>
</evidence>
<gene>
    <name evidence="2" type="ORF">FXF65_19625</name>
</gene>
<evidence type="ECO:0000313" key="2">
    <source>
        <dbReference type="EMBL" id="TYC13862.1"/>
    </source>
</evidence>
<proteinExistence type="predicted"/>
<protein>
    <submittedName>
        <fullName evidence="2">Uncharacterized protein</fullName>
    </submittedName>
</protein>
<keyword evidence="1" id="KW-0472">Membrane</keyword>
<dbReference type="Proteomes" id="UP000322634">
    <property type="component" value="Unassembled WGS sequence"/>
</dbReference>
<organism evidence="2 3">
    <name type="scientific">Actinomadura syzygii</name>
    <dbReference type="NCBI Taxonomy" id="1427538"/>
    <lineage>
        <taxon>Bacteria</taxon>
        <taxon>Bacillati</taxon>
        <taxon>Actinomycetota</taxon>
        <taxon>Actinomycetes</taxon>
        <taxon>Streptosporangiales</taxon>
        <taxon>Thermomonosporaceae</taxon>
        <taxon>Actinomadura</taxon>
    </lineage>
</organism>
<dbReference type="AlphaFoldDB" id="A0A5D0U880"/>
<reference evidence="2 3" key="1">
    <citation type="submission" date="2019-08" db="EMBL/GenBank/DDBJ databases">
        <title>Actinomadura sp. nov. CYP1-5 isolated from mountain soil.</title>
        <authorList>
            <person name="Songsumanus A."/>
            <person name="Kuncharoen N."/>
            <person name="Kudo T."/>
            <person name="Yuki M."/>
            <person name="Igarashi Y."/>
            <person name="Tanasupawat S."/>
        </authorList>
    </citation>
    <scope>NUCLEOTIDE SEQUENCE [LARGE SCALE GENOMIC DNA]</scope>
    <source>
        <strain evidence="2 3">GKU157</strain>
    </source>
</reference>
<dbReference type="OrthoDB" id="9847610at2"/>
<dbReference type="RefSeq" id="WP_148351406.1">
    <property type="nucleotide sequence ID" value="NZ_JBHSBF010000010.1"/>
</dbReference>
<sequence length="183" mass="20646">MIGSQSVSRDKEKKGSSAWVSAGKILGPLLLGALLTLFTTEWRAAIDRGRKEALELRRLGREFRAAADDYAERRKQADQPPAQPVQTAGHALALRLEEVKARRTWWRTVSPVLAALVPDRLDETVLTGWTELGEDDRKARHTAVMDAVRRIDAQVGGTARALEHPWRPPLLRWFVLWQKVPSR</sequence>
<name>A0A5D0U880_9ACTN</name>